<evidence type="ECO:0000313" key="2">
    <source>
        <dbReference type="Proteomes" id="UP000294850"/>
    </source>
</evidence>
<dbReference type="EMBL" id="SMFL01000002">
    <property type="protein sequence ID" value="TDE17153.1"/>
    <property type="molecule type" value="Genomic_DNA"/>
</dbReference>
<comment type="caution">
    <text evidence="1">The sequence shown here is derived from an EMBL/GenBank/DDBJ whole genome shotgun (WGS) entry which is preliminary data.</text>
</comment>
<gene>
    <name evidence="1" type="ORF">E0F88_04430</name>
</gene>
<proteinExistence type="predicted"/>
<organism evidence="1 2">
    <name type="scientific">Dyadobacter psychrotolerans</name>
    <dbReference type="NCBI Taxonomy" id="2541721"/>
    <lineage>
        <taxon>Bacteria</taxon>
        <taxon>Pseudomonadati</taxon>
        <taxon>Bacteroidota</taxon>
        <taxon>Cytophagia</taxon>
        <taxon>Cytophagales</taxon>
        <taxon>Spirosomataceae</taxon>
        <taxon>Dyadobacter</taxon>
    </lineage>
</organism>
<dbReference type="RefSeq" id="WP_131956917.1">
    <property type="nucleotide sequence ID" value="NZ_SMFL01000002.1"/>
</dbReference>
<dbReference type="Proteomes" id="UP000294850">
    <property type="component" value="Unassembled WGS sequence"/>
</dbReference>
<reference evidence="1 2" key="1">
    <citation type="submission" date="2019-03" db="EMBL/GenBank/DDBJ databases">
        <title>Dyadobacter AR-3-6 sp. nov., isolated from arctic soil.</title>
        <authorList>
            <person name="Chaudhary D.K."/>
        </authorList>
    </citation>
    <scope>NUCLEOTIDE SEQUENCE [LARGE SCALE GENOMIC DNA]</scope>
    <source>
        <strain evidence="1 2">AR-3-6</strain>
    </source>
</reference>
<sequence>MIHELRTYLFKLCLILLGGYGFCFASPAEQTRLVSLTQFNHSVYSNSCFNAETGNPRFADLCSSQEKSIKISTEKDEEEGGELSLSRTYTAARIDFAAVYTRASQIFYTLLKIRLSFCNHWFYNSSCRYIILRVIRL</sequence>
<keyword evidence="2" id="KW-1185">Reference proteome</keyword>
<dbReference type="AlphaFoldDB" id="A0A4R5E0N5"/>
<protein>
    <submittedName>
        <fullName evidence="1">Uncharacterized protein</fullName>
    </submittedName>
</protein>
<name>A0A4R5E0N5_9BACT</name>
<accession>A0A4R5E0N5</accession>
<evidence type="ECO:0000313" key="1">
    <source>
        <dbReference type="EMBL" id="TDE17153.1"/>
    </source>
</evidence>
<dbReference type="OrthoDB" id="680542at2"/>